<organism evidence="2 3">
    <name type="scientific">Astrephomene gubernaculifera</name>
    <dbReference type="NCBI Taxonomy" id="47775"/>
    <lineage>
        <taxon>Eukaryota</taxon>
        <taxon>Viridiplantae</taxon>
        <taxon>Chlorophyta</taxon>
        <taxon>core chlorophytes</taxon>
        <taxon>Chlorophyceae</taxon>
        <taxon>CS clade</taxon>
        <taxon>Chlamydomonadales</taxon>
        <taxon>Astrephomenaceae</taxon>
        <taxon>Astrephomene</taxon>
    </lineage>
</organism>
<gene>
    <name evidence="2" type="ORF">Agub_g4486</name>
</gene>
<dbReference type="AlphaFoldDB" id="A0AAD3DK96"/>
<protein>
    <submittedName>
        <fullName evidence="2">Uncharacterized protein</fullName>
    </submittedName>
</protein>
<reference evidence="2 3" key="1">
    <citation type="journal article" date="2021" name="Sci. Rep.">
        <title>Genome sequencing of the multicellular alga Astrephomene provides insights into convergent evolution of germ-soma differentiation.</title>
        <authorList>
            <person name="Yamashita S."/>
            <person name="Yamamoto K."/>
            <person name="Matsuzaki R."/>
            <person name="Suzuki S."/>
            <person name="Yamaguchi H."/>
            <person name="Hirooka S."/>
            <person name="Minakuchi Y."/>
            <person name="Miyagishima S."/>
            <person name="Kawachi M."/>
            <person name="Toyoda A."/>
            <person name="Nozaki H."/>
        </authorList>
    </citation>
    <scope>NUCLEOTIDE SEQUENCE [LARGE SCALE GENOMIC DNA]</scope>
    <source>
        <strain evidence="2 3">NIES-4017</strain>
    </source>
</reference>
<proteinExistence type="predicted"/>
<comment type="caution">
    <text evidence="2">The sequence shown here is derived from an EMBL/GenBank/DDBJ whole genome shotgun (WGS) entry which is preliminary data.</text>
</comment>
<feature type="non-terminal residue" evidence="2">
    <location>
        <position position="698"/>
    </location>
</feature>
<evidence type="ECO:0000313" key="3">
    <source>
        <dbReference type="Proteomes" id="UP001054857"/>
    </source>
</evidence>
<evidence type="ECO:0000313" key="2">
    <source>
        <dbReference type="EMBL" id="GFR43406.1"/>
    </source>
</evidence>
<evidence type="ECO:0000256" key="1">
    <source>
        <dbReference type="SAM" id="MobiDB-lite"/>
    </source>
</evidence>
<keyword evidence="3" id="KW-1185">Reference proteome</keyword>
<feature type="region of interest" description="Disordered" evidence="1">
    <location>
        <begin position="598"/>
        <end position="619"/>
    </location>
</feature>
<dbReference type="EMBL" id="BMAR01000005">
    <property type="protein sequence ID" value="GFR43406.1"/>
    <property type="molecule type" value="Genomic_DNA"/>
</dbReference>
<dbReference type="SUPFAM" id="SSF52047">
    <property type="entry name" value="RNI-like"/>
    <property type="match status" value="1"/>
</dbReference>
<dbReference type="Proteomes" id="UP001054857">
    <property type="component" value="Unassembled WGS sequence"/>
</dbReference>
<feature type="region of interest" description="Disordered" evidence="1">
    <location>
        <begin position="550"/>
        <end position="579"/>
    </location>
</feature>
<feature type="compositionally biased region" description="Basic residues" evidence="1">
    <location>
        <begin position="677"/>
        <end position="689"/>
    </location>
</feature>
<feature type="compositionally biased region" description="Basic and acidic residues" evidence="1">
    <location>
        <begin position="550"/>
        <end position="568"/>
    </location>
</feature>
<feature type="region of interest" description="Disordered" evidence="1">
    <location>
        <begin position="677"/>
        <end position="698"/>
    </location>
</feature>
<sequence length="698" mass="75444">MEPRGKAPCPVNRQRQQQHLHVHIADDVLRKLDVKAQDLFFDKLRSLGCLGAARGACRGLRDVVDGSLRETLLTVGPSKEIREKKKNDAVTAAAAPFSALSKLMLIRWPRCKVDLNWVLRDTDTDQANYYNTHTGTDTDSAGEEEGLSAREQVASLALEVSVRQRISRLTFSQQVAAGVRGIADLGDNNVALPEEVPAVVGALVPQLPALRELDLSGLPESYDYTRLYGTLAGCAPPQLERLVLPGLRALAGLEALGRAAAASAGDDKGSSSSSSSGVGSGCGGRGGGSNEGCGLACLVVREVVYQHREGVSGTQAAVLGEAQLAGAVARAICSLSHLRTLRELHLEGCRLQYGGHAAGPAGQAGNMDGPSFCALKVLVPNLPPSLQLLRLRECWVRWSRRSPCSLVDACVRYGTSNASGCVTSVEVAGLQAKSLGLLGKSCGDRFGLLPCLLLERQEQQQQRLQLRRELPLLTVNTEELHIGQGCASRLRGIQQCFARVRPMGHSWYVDAGASYEDVAMAVEVCGGPPEWLRLRLWPFGNDLGLRVAREGSKQQGRQQEEERQEQLRRQRHRQQRSVASGTAAVWLARALLGEGRRWQQQQQADDAAEEEGQQEEAPTVRQLAELALARLTGPAVERALLRGDAVSAWQDACSSRGVGRSCLTGCLRSCLRSSRSRNKTRNRRRRRLQRTAAAAGGG</sequence>
<accession>A0AAD3DK96</accession>
<name>A0AAD3DK96_9CHLO</name>